<accession>A0A515EQM3</accession>
<protein>
    <submittedName>
        <fullName evidence="4">GNAT family N-acetyltransferase</fullName>
    </submittedName>
</protein>
<dbReference type="PROSITE" id="PS51186">
    <property type="entry name" value="GNAT"/>
    <property type="match status" value="1"/>
</dbReference>
<sequence>MQLSLRPPCPSDYITLATWIPDAASCLRWAGPKVSFPFEADRLAELLYVDQSVSYCLAHSDDVPLAFAQHWVIAPGAVHLGRILVDPHRRGQGLGRMLCTQLIAAALAHTQANSATLRVYADNLGAQQLYQSLGFVREAVQSTQELDFMRLPADVWRSAQRANHSNPQPM</sequence>
<name>A0A515EQM3_9BURK</name>
<reference evidence="5" key="1">
    <citation type="submission" date="2019-02" db="EMBL/GenBank/DDBJ databases">
        <title>Complete genome sequence of Rhodoferax sp. Gr-4.</title>
        <authorList>
            <person name="Jin L."/>
        </authorList>
    </citation>
    <scope>NUCLEOTIDE SEQUENCE [LARGE SCALE GENOMIC DNA]</scope>
    <source>
        <strain evidence="5">Gr-4</strain>
    </source>
</reference>
<dbReference type="InterPro" id="IPR000182">
    <property type="entry name" value="GNAT_dom"/>
</dbReference>
<dbReference type="RefSeq" id="WP_142812109.1">
    <property type="nucleotide sequence ID" value="NZ_CP036282.1"/>
</dbReference>
<reference evidence="5" key="2">
    <citation type="journal article" date="2020" name="Int. J. Syst. Evol. Microbiol.">
        <title>Genomic insights into a novel species Rhodoferax aquaticus sp. nov., isolated from freshwater.</title>
        <authorList>
            <person name="Li T."/>
            <person name="Zhuo Y."/>
            <person name="Jin C.Z."/>
            <person name="Wu X."/>
            <person name="Ko S.R."/>
            <person name="Jin F.J."/>
            <person name="Ahn C.Y."/>
            <person name="Oh H.M."/>
            <person name="Lee H.G."/>
            <person name="Jin L."/>
        </authorList>
    </citation>
    <scope>NUCLEOTIDE SEQUENCE [LARGE SCALE GENOMIC DNA]</scope>
    <source>
        <strain evidence="5">Gr-4</strain>
    </source>
</reference>
<dbReference type="EMBL" id="CP036282">
    <property type="protein sequence ID" value="QDL54949.1"/>
    <property type="molecule type" value="Genomic_DNA"/>
</dbReference>
<dbReference type="GO" id="GO:0016747">
    <property type="term" value="F:acyltransferase activity, transferring groups other than amino-acyl groups"/>
    <property type="evidence" value="ECO:0007669"/>
    <property type="project" value="InterPro"/>
</dbReference>
<evidence type="ECO:0000256" key="1">
    <source>
        <dbReference type="ARBA" id="ARBA00022679"/>
    </source>
</evidence>
<feature type="domain" description="N-acetyltransferase" evidence="3">
    <location>
        <begin position="3"/>
        <end position="154"/>
    </location>
</feature>
<dbReference type="InterPro" id="IPR016181">
    <property type="entry name" value="Acyl_CoA_acyltransferase"/>
</dbReference>
<keyword evidence="5" id="KW-1185">Reference proteome</keyword>
<dbReference type="KEGG" id="rhg:EXZ61_12675"/>
<proteinExistence type="predicted"/>
<gene>
    <name evidence="4" type="ORF">EXZ61_12675</name>
</gene>
<dbReference type="Gene3D" id="3.40.630.30">
    <property type="match status" value="1"/>
</dbReference>
<keyword evidence="1" id="KW-0808">Transferase</keyword>
<dbReference type="SUPFAM" id="SSF55729">
    <property type="entry name" value="Acyl-CoA N-acyltransferases (Nat)"/>
    <property type="match status" value="1"/>
</dbReference>
<evidence type="ECO:0000313" key="4">
    <source>
        <dbReference type="EMBL" id="QDL54949.1"/>
    </source>
</evidence>
<dbReference type="Pfam" id="PF00583">
    <property type="entry name" value="Acetyltransf_1"/>
    <property type="match status" value="1"/>
</dbReference>
<dbReference type="CDD" id="cd04301">
    <property type="entry name" value="NAT_SF"/>
    <property type="match status" value="1"/>
</dbReference>
<dbReference type="PANTHER" id="PTHR43877:SF2">
    <property type="entry name" value="AMINOALKYLPHOSPHONATE N-ACETYLTRANSFERASE-RELATED"/>
    <property type="match status" value="1"/>
</dbReference>
<dbReference type="PANTHER" id="PTHR43877">
    <property type="entry name" value="AMINOALKYLPHOSPHONATE N-ACETYLTRANSFERASE-RELATED-RELATED"/>
    <property type="match status" value="1"/>
</dbReference>
<dbReference type="InterPro" id="IPR050832">
    <property type="entry name" value="Bact_Acetyltransf"/>
</dbReference>
<organism evidence="4 5">
    <name type="scientific">Rhodoferax aquaticus</name>
    <dbReference type="NCBI Taxonomy" id="2527691"/>
    <lineage>
        <taxon>Bacteria</taxon>
        <taxon>Pseudomonadati</taxon>
        <taxon>Pseudomonadota</taxon>
        <taxon>Betaproteobacteria</taxon>
        <taxon>Burkholderiales</taxon>
        <taxon>Comamonadaceae</taxon>
        <taxon>Rhodoferax</taxon>
    </lineage>
</organism>
<dbReference type="Proteomes" id="UP000317365">
    <property type="component" value="Chromosome"/>
</dbReference>
<evidence type="ECO:0000259" key="3">
    <source>
        <dbReference type="PROSITE" id="PS51186"/>
    </source>
</evidence>
<evidence type="ECO:0000313" key="5">
    <source>
        <dbReference type="Proteomes" id="UP000317365"/>
    </source>
</evidence>
<dbReference type="AlphaFoldDB" id="A0A515EQM3"/>
<keyword evidence="2" id="KW-0012">Acyltransferase</keyword>
<evidence type="ECO:0000256" key="2">
    <source>
        <dbReference type="ARBA" id="ARBA00023315"/>
    </source>
</evidence>